<evidence type="ECO:0000256" key="2">
    <source>
        <dbReference type="ARBA" id="ARBA00022737"/>
    </source>
</evidence>
<comment type="caution">
    <text evidence="6">The sequence shown here is derived from an EMBL/GenBank/DDBJ whole genome shotgun (WGS) entry which is preliminary data.</text>
</comment>
<dbReference type="PANTHER" id="PTHR22839">
    <property type="entry name" value="THO COMPLEX SUBUNIT 3 THO3"/>
    <property type="match status" value="1"/>
</dbReference>
<dbReference type="InterPro" id="IPR019775">
    <property type="entry name" value="WD40_repeat_CS"/>
</dbReference>
<dbReference type="Gene3D" id="2.130.10.10">
    <property type="entry name" value="YVTN repeat-like/Quinoprotein amine dehydrogenase"/>
    <property type="match status" value="2"/>
</dbReference>
<dbReference type="PANTHER" id="PTHR22839:SF0">
    <property type="entry name" value="THO COMPLEX SUBUNIT 3"/>
    <property type="match status" value="1"/>
</dbReference>
<dbReference type="InterPro" id="IPR040132">
    <property type="entry name" value="Tex1/THOC3"/>
</dbReference>
<dbReference type="Proteomes" id="UP000695562">
    <property type="component" value="Unassembled WGS sequence"/>
</dbReference>
<evidence type="ECO:0000256" key="4">
    <source>
        <dbReference type="PROSITE-ProRule" id="PRU00221"/>
    </source>
</evidence>
<keyword evidence="7" id="KW-1185">Reference proteome</keyword>
<dbReference type="EMBL" id="AJWJ01000844">
    <property type="protein sequence ID" value="KAF2068787.1"/>
    <property type="molecule type" value="Genomic_DNA"/>
</dbReference>
<name>A0A8J4PJQ2_9MYCE</name>
<feature type="repeat" description="WD" evidence="4">
    <location>
        <begin position="316"/>
        <end position="357"/>
    </location>
</feature>
<feature type="repeat" description="WD" evidence="4">
    <location>
        <begin position="187"/>
        <end position="229"/>
    </location>
</feature>
<evidence type="ECO:0000256" key="1">
    <source>
        <dbReference type="ARBA" id="ARBA00022574"/>
    </source>
</evidence>
<dbReference type="OrthoDB" id="340259at2759"/>
<feature type="region of interest" description="Disordered" evidence="5">
    <location>
        <begin position="68"/>
        <end position="119"/>
    </location>
</feature>
<comment type="similarity">
    <text evidence="3">Belongs to the THOC3 family.</text>
</comment>
<organism evidence="6 7">
    <name type="scientific">Polysphondylium violaceum</name>
    <dbReference type="NCBI Taxonomy" id="133409"/>
    <lineage>
        <taxon>Eukaryota</taxon>
        <taxon>Amoebozoa</taxon>
        <taxon>Evosea</taxon>
        <taxon>Eumycetozoa</taxon>
        <taxon>Dictyostelia</taxon>
        <taxon>Dictyosteliales</taxon>
        <taxon>Dictyosteliaceae</taxon>
        <taxon>Polysphondylium</taxon>
    </lineage>
</organism>
<feature type="repeat" description="WD" evidence="4">
    <location>
        <begin position="144"/>
        <end position="185"/>
    </location>
</feature>
<dbReference type="InterPro" id="IPR015943">
    <property type="entry name" value="WD40/YVTN_repeat-like_dom_sf"/>
</dbReference>
<dbReference type="InterPro" id="IPR036322">
    <property type="entry name" value="WD40_repeat_dom_sf"/>
</dbReference>
<protein>
    <recommendedName>
        <fullName evidence="8">WD40 repeat-containing protein</fullName>
    </recommendedName>
</protein>
<dbReference type="CDD" id="cd00200">
    <property type="entry name" value="WD40"/>
    <property type="match status" value="1"/>
</dbReference>
<keyword evidence="1 4" id="KW-0853">WD repeat</keyword>
<reference evidence="6" key="1">
    <citation type="submission" date="2020-01" db="EMBL/GenBank/DDBJ databases">
        <title>Development of genomics and gene disruption for Polysphondylium violaceum indicates a role for the polyketide synthase stlB in stalk morphogenesis.</title>
        <authorList>
            <person name="Narita B."/>
            <person name="Kawabe Y."/>
            <person name="Kin K."/>
            <person name="Saito T."/>
            <person name="Gibbs R."/>
            <person name="Kuspa A."/>
            <person name="Muzny D."/>
            <person name="Queller D."/>
            <person name="Richards S."/>
            <person name="Strassman J."/>
            <person name="Sucgang R."/>
            <person name="Worley K."/>
            <person name="Schaap P."/>
        </authorList>
    </citation>
    <scope>NUCLEOTIDE SEQUENCE</scope>
    <source>
        <strain evidence="6">QSvi11</strain>
    </source>
</reference>
<dbReference type="Pfam" id="PF25174">
    <property type="entry name" value="Beta-prop_THOC3"/>
    <property type="match status" value="1"/>
</dbReference>
<evidence type="ECO:0000256" key="5">
    <source>
        <dbReference type="SAM" id="MobiDB-lite"/>
    </source>
</evidence>
<sequence length="441" mass="49215">MGSRLNPQSNIYLPMGNPNMPRGYFMPNMVNPNMQQHHMYNIYHQSFQQQQQQQHQQQQHISSQQILNPSLSVPPSSTLASNATTNSSSNATASSSSSSSTSSSSTSTTTSSANVSKTNTPYTLFDKNLELATRYFTECTTKDYAGHKKKVNSVHWSLDGKKLASGGVDNTVRVWGIDTTKGKELEIKGHTDTVEQLAWSPINSDILATASSDKTIKIWDTRSGKCTTTINTGGENINLAWYIDGQYMASGTRDDQVSLIDLQIPKIVKNYKYNEEINEISWDKKGELFFMTTGSGTIEIYKYQSKTPDLKSIKTLYAHPTNIYCMDFDPSGKYFAVGSADSLISLWDYEEMFCIRTFGKIGFPARTISFSFDSQFIAYSSEESFVEIAHVESGQSIFQINCDLGLNCVSWHPTQPLLAMAFDEKETTKDSGTIRVFGFHS</sequence>
<evidence type="ECO:0000256" key="3">
    <source>
        <dbReference type="ARBA" id="ARBA00046343"/>
    </source>
</evidence>
<gene>
    <name evidence="6" type="ORF">CYY_009889</name>
</gene>
<dbReference type="GO" id="GO:0000445">
    <property type="term" value="C:THO complex part of transcription export complex"/>
    <property type="evidence" value="ECO:0007669"/>
    <property type="project" value="TreeGrafter"/>
</dbReference>
<dbReference type="GO" id="GO:0006406">
    <property type="term" value="P:mRNA export from nucleus"/>
    <property type="evidence" value="ECO:0007669"/>
    <property type="project" value="InterPro"/>
</dbReference>
<dbReference type="SMART" id="SM00320">
    <property type="entry name" value="WD40"/>
    <property type="match status" value="7"/>
</dbReference>
<dbReference type="PROSITE" id="PS00678">
    <property type="entry name" value="WD_REPEATS_1"/>
    <property type="match status" value="1"/>
</dbReference>
<dbReference type="AlphaFoldDB" id="A0A8J4PJQ2"/>
<accession>A0A8J4PJQ2</accession>
<evidence type="ECO:0008006" key="8">
    <source>
        <dbReference type="Google" id="ProtNLM"/>
    </source>
</evidence>
<dbReference type="PRINTS" id="PR00320">
    <property type="entry name" value="GPROTEINBRPT"/>
</dbReference>
<dbReference type="PROSITE" id="PS50294">
    <property type="entry name" value="WD_REPEATS_REGION"/>
    <property type="match status" value="3"/>
</dbReference>
<feature type="compositionally biased region" description="Low complexity" evidence="5">
    <location>
        <begin position="76"/>
        <end position="119"/>
    </location>
</feature>
<evidence type="ECO:0000313" key="6">
    <source>
        <dbReference type="EMBL" id="KAF2068787.1"/>
    </source>
</evidence>
<evidence type="ECO:0000313" key="7">
    <source>
        <dbReference type="Proteomes" id="UP000695562"/>
    </source>
</evidence>
<proteinExistence type="inferred from homology"/>
<dbReference type="PROSITE" id="PS50082">
    <property type="entry name" value="WD_REPEATS_2"/>
    <property type="match status" value="3"/>
</dbReference>
<keyword evidence="2" id="KW-0677">Repeat</keyword>
<dbReference type="InterPro" id="IPR020472">
    <property type="entry name" value="WD40_PAC1"/>
</dbReference>
<dbReference type="InterPro" id="IPR001680">
    <property type="entry name" value="WD40_rpt"/>
</dbReference>
<dbReference type="SUPFAM" id="SSF50978">
    <property type="entry name" value="WD40 repeat-like"/>
    <property type="match status" value="1"/>
</dbReference>